<dbReference type="InterPro" id="IPR048846">
    <property type="entry name" value="PaaX-like_central"/>
</dbReference>
<dbReference type="AlphaFoldDB" id="A0A1F5E704"/>
<dbReference type="EMBL" id="MEZY01000038">
    <property type="protein sequence ID" value="OGD63189.1"/>
    <property type="molecule type" value="Genomic_DNA"/>
</dbReference>
<dbReference type="Pfam" id="PF20803">
    <property type="entry name" value="PaaX_M"/>
    <property type="match status" value="1"/>
</dbReference>
<protein>
    <recommendedName>
        <fullName evidence="1">Transcriptional repressor PaaX-like central Cas2-like domain-containing protein</fullName>
    </recommendedName>
</protein>
<accession>A0A1F5E704</accession>
<gene>
    <name evidence="2" type="ORF">A2215_01900</name>
</gene>
<reference evidence="2 3" key="1">
    <citation type="journal article" date="2016" name="Nat. Commun.">
        <title>Thousands of microbial genomes shed light on interconnected biogeochemical processes in an aquifer system.</title>
        <authorList>
            <person name="Anantharaman K."/>
            <person name="Brown C.T."/>
            <person name="Hug L.A."/>
            <person name="Sharon I."/>
            <person name="Castelle C.J."/>
            <person name="Probst A.J."/>
            <person name="Thomas B.C."/>
            <person name="Singh A."/>
            <person name="Wilkins M.J."/>
            <person name="Karaoz U."/>
            <person name="Brodie E.L."/>
            <person name="Williams K.H."/>
            <person name="Hubbard S.S."/>
            <person name="Banfield J.F."/>
        </authorList>
    </citation>
    <scope>NUCLEOTIDE SEQUENCE [LARGE SCALE GENOMIC DNA]</scope>
</reference>
<comment type="caution">
    <text evidence="2">The sequence shown here is derived from an EMBL/GenBank/DDBJ whole genome shotgun (WGS) entry which is preliminary data.</text>
</comment>
<evidence type="ECO:0000313" key="3">
    <source>
        <dbReference type="Proteomes" id="UP000178583"/>
    </source>
</evidence>
<proteinExistence type="predicted"/>
<organism evidence="2 3">
    <name type="scientific">Candidatus Berkelbacteria bacterium RIFOXYA2_FULL_43_10</name>
    <dbReference type="NCBI Taxonomy" id="1797472"/>
    <lineage>
        <taxon>Bacteria</taxon>
        <taxon>Candidatus Berkelbacteria</taxon>
    </lineage>
</organism>
<evidence type="ECO:0000313" key="2">
    <source>
        <dbReference type="EMBL" id="OGD63189.1"/>
    </source>
</evidence>
<sequence length="209" mass="24260">MIKKSKVAKNLWKKTKRDPANIRGKTLKGKIRNISLYLLESIIYAVDDLSNVGSILVDRKSVYKVAYQGWHENSNLAKSICNYLQDLRYRGLIEIKKSESSGNDIIIMTNKAKLRVVDKISAKIKSDRKYRFLSFDVPELMRVNRNRFRRAIKSIGFRQVHKSLWVIDKNVSDLVEMVAYECKVEKYVAYIVSEKSDVDGIVEKIIARR</sequence>
<evidence type="ECO:0000259" key="1">
    <source>
        <dbReference type="Pfam" id="PF20803"/>
    </source>
</evidence>
<dbReference type="Proteomes" id="UP000178583">
    <property type="component" value="Unassembled WGS sequence"/>
</dbReference>
<name>A0A1F5E704_9BACT</name>
<feature type="domain" description="Transcriptional repressor PaaX-like central Cas2-like" evidence="1">
    <location>
        <begin position="126"/>
        <end position="196"/>
    </location>
</feature>